<organism evidence="2 3">
    <name type="scientific">Nesidiocoris tenuis</name>
    <dbReference type="NCBI Taxonomy" id="355587"/>
    <lineage>
        <taxon>Eukaryota</taxon>
        <taxon>Metazoa</taxon>
        <taxon>Ecdysozoa</taxon>
        <taxon>Arthropoda</taxon>
        <taxon>Hexapoda</taxon>
        <taxon>Insecta</taxon>
        <taxon>Pterygota</taxon>
        <taxon>Neoptera</taxon>
        <taxon>Paraneoptera</taxon>
        <taxon>Hemiptera</taxon>
        <taxon>Heteroptera</taxon>
        <taxon>Panheteroptera</taxon>
        <taxon>Cimicomorpha</taxon>
        <taxon>Miridae</taxon>
        <taxon>Dicyphina</taxon>
        <taxon>Nesidiocoris</taxon>
    </lineage>
</organism>
<dbReference type="AlphaFoldDB" id="A0A6H5GCY2"/>
<evidence type="ECO:0000313" key="3">
    <source>
        <dbReference type="Proteomes" id="UP000479000"/>
    </source>
</evidence>
<evidence type="ECO:0000313" key="2">
    <source>
        <dbReference type="EMBL" id="CAB0001207.1"/>
    </source>
</evidence>
<proteinExistence type="predicted"/>
<dbReference type="Proteomes" id="UP000479000">
    <property type="component" value="Unassembled WGS sequence"/>
</dbReference>
<evidence type="ECO:0000256" key="1">
    <source>
        <dbReference type="SAM" id="MobiDB-lite"/>
    </source>
</evidence>
<reference evidence="2 3" key="1">
    <citation type="submission" date="2020-02" db="EMBL/GenBank/DDBJ databases">
        <authorList>
            <person name="Ferguson B K."/>
        </authorList>
    </citation>
    <scope>NUCLEOTIDE SEQUENCE [LARGE SCALE GENOMIC DNA]</scope>
</reference>
<dbReference type="EMBL" id="CADCXU010010445">
    <property type="protein sequence ID" value="CAB0001207.1"/>
    <property type="molecule type" value="Genomic_DNA"/>
</dbReference>
<keyword evidence="3" id="KW-1185">Reference proteome</keyword>
<accession>A0A6H5GCY2</accession>
<name>A0A6H5GCY2_9HEMI</name>
<sequence>MVNGIMEAGMDTFMHFTTISALRSRDELPSLPKRFPVSEELTHAFPQLVGRVSRISLEIFLGYEKRSVLPVASTVAVQTYGRWIGQLLSCLLLQTAYGGRTKKIINVHAGQVPKWSFVLQIKVYPILLGTQDAFGQNFLKLKKKVKQTAVSGDGFSPDNQSYPGRALPPSGRGSELFRTCRSRAHVQIMCIHEQSNERIIHSYMNKRTNYTKSHERLNLRPPPRSMAISRPGGPVVPEREGQPITARSPWLDTPTDGSNRRIFRAMPLGLSYQQIELIRSVPTLGMPGSNLSISNCYFYPELKFLHARGSIKQPSVSKPLTHNNIENKRQHRVPRRQLGLLKVNSKWKYCDRPKIENRNGASEKLFLIHIYSESLPEQVSVCPCKPQLWTSPPKNQTAVTVSNECRRSGDGDGEENDINGVIHTVKSQNCFPTPRRNVNLSTIAGENRLAGRLLLISNLPETLLVVLNPGFQQTDQMFAQRLPICKIGVVPIYLVEGFEYLSKIQLQSLEHCNQPRCEDEKCLHEADDLKNDKNTSAHVEEYG</sequence>
<feature type="region of interest" description="Disordered" evidence="1">
    <location>
        <begin position="215"/>
        <end position="256"/>
    </location>
</feature>
<gene>
    <name evidence="2" type="ORF">NTEN_LOCUS6994</name>
</gene>
<protein>
    <submittedName>
        <fullName evidence="2">Uncharacterized protein</fullName>
    </submittedName>
</protein>